<gene>
    <name evidence="2" type="ORF">DUI87_33463</name>
</gene>
<evidence type="ECO:0000256" key="1">
    <source>
        <dbReference type="SAM" id="MobiDB-lite"/>
    </source>
</evidence>
<organism evidence="2 3">
    <name type="scientific">Hirundo rustica rustica</name>
    <dbReference type="NCBI Taxonomy" id="333673"/>
    <lineage>
        <taxon>Eukaryota</taxon>
        <taxon>Metazoa</taxon>
        <taxon>Chordata</taxon>
        <taxon>Craniata</taxon>
        <taxon>Vertebrata</taxon>
        <taxon>Euteleostomi</taxon>
        <taxon>Archelosauria</taxon>
        <taxon>Archosauria</taxon>
        <taxon>Dinosauria</taxon>
        <taxon>Saurischia</taxon>
        <taxon>Theropoda</taxon>
        <taxon>Coelurosauria</taxon>
        <taxon>Aves</taxon>
        <taxon>Neognathae</taxon>
        <taxon>Neoaves</taxon>
        <taxon>Telluraves</taxon>
        <taxon>Australaves</taxon>
        <taxon>Passeriformes</taxon>
        <taxon>Sylvioidea</taxon>
        <taxon>Hirundinidae</taxon>
        <taxon>Hirundo</taxon>
    </lineage>
</organism>
<dbReference type="STRING" id="333673.A0A3M0ITD1"/>
<name>A0A3M0ITD1_HIRRU</name>
<dbReference type="AlphaFoldDB" id="A0A3M0ITD1"/>
<proteinExistence type="predicted"/>
<accession>A0A3M0ITD1</accession>
<evidence type="ECO:0000313" key="3">
    <source>
        <dbReference type="Proteomes" id="UP000269221"/>
    </source>
</evidence>
<evidence type="ECO:0000313" key="2">
    <source>
        <dbReference type="EMBL" id="RMB90123.1"/>
    </source>
</evidence>
<dbReference type="Proteomes" id="UP000269221">
    <property type="component" value="Unassembled WGS sequence"/>
</dbReference>
<protein>
    <submittedName>
        <fullName evidence="2">Uncharacterized protein</fullName>
    </submittedName>
</protein>
<keyword evidence="3" id="KW-1185">Reference proteome</keyword>
<sequence length="89" mass="9573">MGRRNTYVCSERPGGERHLLLPNGKDRVSLDPSRRQSSNRCVSATPGPGAAKIRSQTNLRESGDLRSQVAIYLGIKRKPPPGCSEGGGL</sequence>
<dbReference type="OrthoDB" id="9295969at2759"/>
<reference evidence="2 3" key="1">
    <citation type="submission" date="2018-07" db="EMBL/GenBank/DDBJ databases">
        <title>A high quality draft genome assembly of the barn swallow (H. rustica rustica).</title>
        <authorList>
            <person name="Formenti G."/>
            <person name="Chiara M."/>
            <person name="Poveda L."/>
            <person name="Francoijs K.-J."/>
            <person name="Bonisoli-Alquati A."/>
            <person name="Canova L."/>
            <person name="Gianfranceschi L."/>
            <person name="Horner D.S."/>
            <person name="Saino N."/>
        </authorList>
    </citation>
    <scope>NUCLEOTIDE SEQUENCE [LARGE SCALE GENOMIC DNA]</scope>
    <source>
        <strain evidence="2">Chelidonia</strain>
        <tissue evidence="2">Blood</tissue>
    </source>
</reference>
<feature type="region of interest" description="Disordered" evidence="1">
    <location>
        <begin position="1"/>
        <end position="52"/>
    </location>
</feature>
<feature type="compositionally biased region" description="Basic and acidic residues" evidence="1">
    <location>
        <begin position="13"/>
        <end position="34"/>
    </location>
</feature>
<comment type="caution">
    <text evidence="2">The sequence shown here is derived from an EMBL/GenBank/DDBJ whole genome shotgun (WGS) entry which is preliminary data.</text>
</comment>
<dbReference type="EMBL" id="QRBI01000258">
    <property type="protein sequence ID" value="RMB90123.1"/>
    <property type="molecule type" value="Genomic_DNA"/>
</dbReference>